<dbReference type="PANTHER" id="PTHR38339">
    <property type="entry name" value="TRANSGLUTAMINASE DOMAIN PROTEIN"/>
    <property type="match status" value="1"/>
</dbReference>
<evidence type="ECO:0000256" key="1">
    <source>
        <dbReference type="SAM" id="SignalP"/>
    </source>
</evidence>
<sequence length="476" mass="54466">MRYLILFHLFAFPFALLAQTGLPEIDEAIRTGHFGQAQQQIASYIAQAHPEPLAAVALELQSALLDRIKLDFNRDEAYVRKTLQPYFPELSAEQLQQWEESGVLEMRIIEGEKRYFRNAVWNLLRVDSLAKARKLAIDGPGDKGLDHFLSSYLPGAVEAVQARATATVRPKEIKVAYTLTVKPDAVPDGEVVRAWLPYPRTSRSRLGSVKLHKVSEPHYVLSPMGYPHSSIYMEKAAKAGEPTVFSYRLTYTAYDEWHDLLSLKAEPYDTTSRLFREFTAEREQHIRFTPEIKALADDIIGGAEEPVLKAWLIYQWIGQNIPWASALEYSTMPNIPAYCLENRRGDCGMKALLFITLCRYAGIPAKWQSGWFLYPGHKNLHDWAELYFEGIGWVPVDPDFNIQDIPGSPFASRFFFGGADAYRFIVNDDFSGPFFPAKVYPRSETVDFQRGEVEWKGGNLYFNQWWYNMEVTHPEP</sequence>
<dbReference type="Gene3D" id="3.10.620.30">
    <property type="match status" value="1"/>
</dbReference>
<comment type="caution">
    <text evidence="3">The sequence shown here is derived from an EMBL/GenBank/DDBJ whole genome shotgun (WGS) entry which is preliminary data.</text>
</comment>
<evidence type="ECO:0000313" key="3">
    <source>
        <dbReference type="EMBL" id="TXB67589.1"/>
    </source>
</evidence>
<dbReference type="InterPro" id="IPR038765">
    <property type="entry name" value="Papain-like_cys_pep_sf"/>
</dbReference>
<dbReference type="PANTHER" id="PTHR38339:SF1">
    <property type="entry name" value="TRANSGLUTAMINASE-LIKE DOMAIN-CONTAINING PROTEIN"/>
    <property type="match status" value="1"/>
</dbReference>
<name>A0A5C6S0R7_9BACT</name>
<organism evidence="3 4">
    <name type="scientific">Phaeodactylibacter luteus</name>
    <dbReference type="NCBI Taxonomy" id="1564516"/>
    <lineage>
        <taxon>Bacteria</taxon>
        <taxon>Pseudomonadati</taxon>
        <taxon>Bacteroidota</taxon>
        <taxon>Saprospiria</taxon>
        <taxon>Saprospirales</taxon>
        <taxon>Haliscomenobacteraceae</taxon>
        <taxon>Phaeodactylibacter</taxon>
    </lineage>
</organism>
<dbReference type="Proteomes" id="UP000321580">
    <property type="component" value="Unassembled WGS sequence"/>
</dbReference>
<dbReference type="OrthoDB" id="9804872at2"/>
<feature type="domain" description="Transglutaminase-like" evidence="2">
    <location>
        <begin position="339"/>
        <end position="400"/>
    </location>
</feature>
<reference evidence="3 4" key="1">
    <citation type="submission" date="2019-08" db="EMBL/GenBank/DDBJ databases">
        <title>Genome of Phaeodactylibacter luteus.</title>
        <authorList>
            <person name="Bowman J.P."/>
        </authorList>
    </citation>
    <scope>NUCLEOTIDE SEQUENCE [LARGE SCALE GENOMIC DNA]</scope>
    <source>
        <strain evidence="3 4">KCTC 42180</strain>
    </source>
</reference>
<proteinExistence type="predicted"/>
<evidence type="ECO:0000259" key="2">
    <source>
        <dbReference type="SMART" id="SM00460"/>
    </source>
</evidence>
<protein>
    <submittedName>
        <fullName evidence="3">Transglutaminase domain-containing protein</fullName>
    </submittedName>
</protein>
<keyword evidence="1" id="KW-0732">Signal</keyword>
<feature type="chain" id="PRO_5023038166" evidence="1">
    <location>
        <begin position="19"/>
        <end position="476"/>
    </location>
</feature>
<keyword evidence="4" id="KW-1185">Reference proteome</keyword>
<dbReference type="SUPFAM" id="SSF54001">
    <property type="entry name" value="Cysteine proteinases"/>
    <property type="match status" value="1"/>
</dbReference>
<accession>A0A5C6S0R7</accession>
<feature type="signal peptide" evidence="1">
    <location>
        <begin position="1"/>
        <end position="18"/>
    </location>
</feature>
<evidence type="ECO:0000313" key="4">
    <source>
        <dbReference type="Proteomes" id="UP000321580"/>
    </source>
</evidence>
<dbReference type="Pfam" id="PF01841">
    <property type="entry name" value="Transglut_core"/>
    <property type="match status" value="1"/>
</dbReference>
<gene>
    <name evidence="3" type="ORF">FRY97_04130</name>
</gene>
<dbReference type="SMART" id="SM00460">
    <property type="entry name" value="TGc"/>
    <property type="match status" value="1"/>
</dbReference>
<dbReference type="AlphaFoldDB" id="A0A5C6S0R7"/>
<dbReference type="EMBL" id="VOOR01000006">
    <property type="protein sequence ID" value="TXB67589.1"/>
    <property type="molecule type" value="Genomic_DNA"/>
</dbReference>
<dbReference type="RefSeq" id="WP_147166170.1">
    <property type="nucleotide sequence ID" value="NZ_VOOR01000006.1"/>
</dbReference>
<dbReference type="InterPro" id="IPR002931">
    <property type="entry name" value="Transglutaminase-like"/>
</dbReference>